<keyword evidence="1" id="KW-0472">Membrane</keyword>
<feature type="transmembrane region" description="Helical" evidence="1">
    <location>
        <begin position="214"/>
        <end position="230"/>
    </location>
</feature>
<feature type="transmembrane region" description="Helical" evidence="1">
    <location>
        <begin position="107"/>
        <end position="128"/>
    </location>
</feature>
<keyword evidence="1" id="KW-1133">Transmembrane helix</keyword>
<name>A0A1Y2K4X0_9PROT</name>
<organism evidence="2 3">
    <name type="scientific">Magnetofaba australis IT-1</name>
    <dbReference type="NCBI Taxonomy" id="1434232"/>
    <lineage>
        <taxon>Bacteria</taxon>
        <taxon>Pseudomonadati</taxon>
        <taxon>Pseudomonadota</taxon>
        <taxon>Magnetococcia</taxon>
        <taxon>Magnetococcales</taxon>
        <taxon>Magnetococcaceae</taxon>
        <taxon>Magnetofaba</taxon>
    </lineage>
</organism>
<feature type="transmembrane region" description="Helical" evidence="1">
    <location>
        <begin position="236"/>
        <end position="254"/>
    </location>
</feature>
<evidence type="ECO:0000313" key="3">
    <source>
        <dbReference type="Proteomes" id="UP000194003"/>
    </source>
</evidence>
<proteinExistence type="predicted"/>
<protein>
    <submittedName>
        <fullName evidence="2">Putative NnrS family protein</fullName>
    </submittedName>
</protein>
<sequence>MILFTAPFRILFVIAAAYGLAAITAWSLWLAWAENGVWPWDMLPGAWHAHEMIYGMGGAALGGFILTASANWTATQMPRGRVLIAVFLAWLAGRLALPLSLLLPDPLVALLGALYPLMIVYLLLRTLWGRSTPWSASAMWSVVAFAIANILSLLEITQLYAPPWATTGPRLGAMLFVVLAAIIGGRIIPLFTANWLNRFGGRLKIAADPALERLAMGALILAIIAQILGVDGLLGALIYAMAAAAHALRLAAWRGDLTHSEPLVRVLHVGYAAIPAGFALIAFGALTAGAVDSVAALHVWTMGVVGLLLFGIMARVGLGHTGRPITASRPIIIAFHLILGAMLLRVVTPLLWPQGEPLLAYLTAGGAWAAGAALFLIVYWPILSTARVDGEQK</sequence>
<dbReference type="EMBL" id="LVJN01000019">
    <property type="protein sequence ID" value="OSM04044.1"/>
    <property type="molecule type" value="Genomic_DNA"/>
</dbReference>
<feature type="transmembrane region" description="Helical" evidence="1">
    <location>
        <begin position="173"/>
        <end position="193"/>
    </location>
</feature>
<dbReference type="STRING" id="1434232.MAIT1_03699"/>
<dbReference type="Pfam" id="PF05940">
    <property type="entry name" value="NnrS"/>
    <property type="match status" value="1"/>
</dbReference>
<feature type="transmembrane region" description="Helical" evidence="1">
    <location>
        <begin position="330"/>
        <end position="352"/>
    </location>
</feature>
<gene>
    <name evidence="2" type="ORF">MAIT1_03699</name>
</gene>
<feature type="transmembrane region" description="Helical" evidence="1">
    <location>
        <begin position="140"/>
        <end position="161"/>
    </location>
</feature>
<dbReference type="Proteomes" id="UP000194003">
    <property type="component" value="Unassembled WGS sequence"/>
</dbReference>
<feature type="transmembrane region" description="Helical" evidence="1">
    <location>
        <begin position="266"/>
        <end position="291"/>
    </location>
</feature>
<comment type="caution">
    <text evidence="2">The sequence shown here is derived from an EMBL/GenBank/DDBJ whole genome shotgun (WGS) entry which is preliminary data.</text>
</comment>
<keyword evidence="3" id="KW-1185">Reference proteome</keyword>
<evidence type="ECO:0000256" key="1">
    <source>
        <dbReference type="SAM" id="Phobius"/>
    </source>
</evidence>
<feature type="transmembrane region" description="Helical" evidence="1">
    <location>
        <begin position="52"/>
        <end position="70"/>
    </location>
</feature>
<dbReference type="RefSeq" id="WP_085442157.1">
    <property type="nucleotide sequence ID" value="NZ_LVJN01000019.1"/>
</dbReference>
<feature type="transmembrane region" description="Helical" evidence="1">
    <location>
        <begin position="297"/>
        <end position="318"/>
    </location>
</feature>
<evidence type="ECO:0000313" key="2">
    <source>
        <dbReference type="EMBL" id="OSM04044.1"/>
    </source>
</evidence>
<dbReference type="AlphaFoldDB" id="A0A1Y2K4X0"/>
<feature type="transmembrane region" description="Helical" evidence="1">
    <location>
        <begin position="82"/>
        <end position="101"/>
    </location>
</feature>
<dbReference type="OrthoDB" id="9770040at2"/>
<feature type="transmembrane region" description="Helical" evidence="1">
    <location>
        <begin position="12"/>
        <end position="32"/>
    </location>
</feature>
<reference evidence="2 3" key="1">
    <citation type="journal article" date="2016" name="BMC Genomics">
        <title>Combined genomic and structural analyses of a cultured magnetotactic bacterium reveals its niche adaptation to a dynamic environment.</title>
        <authorList>
            <person name="Araujo A.C."/>
            <person name="Morillo V."/>
            <person name="Cypriano J."/>
            <person name="Teixeira L.C."/>
            <person name="Leao P."/>
            <person name="Lyra S."/>
            <person name="Almeida L.G."/>
            <person name="Bazylinski D.A."/>
            <person name="Vasconcellos A.T."/>
            <person name="Abreu F."/>
            <person name="Lins U."/>
        </authorList>
    </citation>
    <scope>NUCLEOTIDE SEQUENCE [LARGE SCALE GENOMIC DNA]</scope>
    <source>
        <strain evidence="2 3">IT-1</strain>
    </source>
</reference>
<keyword evidence="1" id="KW-0812">Transmembrane</keyword>
<dbReference type="InterPro" id="IPR010266">
    <property type="entry name" value="NnrS"/>
</dbReference>
<accession>A0A1Y2K4X0</accession>
<feature type="transmembrane region" description="Helical" evidence="1">
    <location>
        <begin position="358"/>
        <end position="383"/>
    </location>
</feature>